<feature type="transmembrane region" description="Helical" evidence="6">
    <location>
        <begin position="193"/>
        <end position="216"/>
    </location>
</feature>
<keyword evidence="9" id="KW-1185">Reference proteome</keyword>
<feature type="chain" id="PRO_5041386561" description="DUF726-domain-containing protein" evidence="7">
    <location>
        <begin position="36"/>
        <end position="680"/>
    </location>
</feature>
<dbReference type="PANTHER" id="PTHR17920:SF23">
    <property type="entry name" value="DUF726-DOMAIN-CONTAINING PROTEIN"/>
    <property type="match status" value="1"/>
</dbReference>
<feature type="compositionally biased region" description="Low complexity" evidence="5">
    <location>
        <begin position="361"/>
        <end position="373"/>
    </location>
</feature>
<evidence type="ECO:0000313" key="8">
    <source>
        <dbReference type="EMBL" id="KAI9636871.1"/>
    </source>
</evidence>
<protein>
    <recommendedName>
        <fullName evidence="10">DUF726-domain-containing protein</fullName>
    </recommendedName>
</protein>
<feature type="transmembrane region" description="Helical" evidence="6">
    <location>
        <begin position="222"/>
        <end position="245"/>
    </location>
</feature>
<evidence type="ECO:0000256" key="2">
    <source>
        <dbReference type="ARBA" id="ARBA00022692"/>
    </source>
</evidence>
<keyword evidence="3 6" id="KW-1133">Transmembrane helix</keyword>
<evidence type="ECO:0000256" key="3">
    <source>
        <dbReference type="ARBA" id="ARBA00022989"/>
    </source>
</evidence>
<feature type="transmembrane region" description="Helical" evidence="6">
    <location>
        <begin position="542"/>
        <end position="562"/>
    </location>
</feature>
<dbReference type="AlphaFoldDB" id="A0AA38LX06"/>
<gene>
    <name evidence="8" type="ORF">MKK02DRAFT_24916</name>
</gene>
<keyword evidence="7" id="KW-0732">Signal</keyword>
<evidence type="ECO:0000256" key="5">
    <source>
        <dbReference type="SAM" id="MobiDB-lite"/>
    </source>
</evidence>
<evidence type="ECO:0000256" key="6">
    <source>
        <dbReference type="SAM" id="Phobius"/>
    </source>
</evidence>
<sequence length="680" mass="72220">MSAQQEAPAPHQLPQQTRLILCLAALCAAVHPAHTPSPSSRQWHNTTALAWLRSVAKLVDIDTANLPGEVDVKLVRESAESQRSDWSPADTQRMGSVLVEASLAVEAEKAKANKEEALRYTPLCRSLAHRTLDILGLEPGQRLPVAERELGSTLFKALQAADKPDDKVESTRASHSQGWGGSLGRKLATGAGVIAGGVLIGVTGGLAAPAIAALLAPLGIGGLLAGGAAPVVLGTLFGVGGGGLAGKRVRERWRGVEEFGFLEVGAGTMATKEEVEEMAAARERYQARQKKEAEATAKDGASEKIGEEGAEGKKERKSSIDEGSKAEVDKAEEKEAVEVEKEVESERDALEEQLLHLHLDSNPAPSSPTASTRPRLDSAAPDESSIKAAKKPPSLTATIIVPGLLSVSPVEALIAWRAICSTAPTTTADDANAASANMEQWLGLQDGRDVYYLRFESGTMLKTGRDINSWALKKVKGKIKGEIIKRTVLNAYFAAVKLPMTVYSMASMSLDNTWMQATDRANKAGRILGEVLEKRVQGERPVILIGSSLGALTILKALIYLASLPSPEAGGSAVPQYVESAYLISLPSEPTADEWKNCRSVVGRRLVNAYSEADWVLASVVRLHEVISRAATLNSGLSPAGLAPVNQPGVEDVDVSSVLKGHMELQTKMADIIRIIDIDG</sequence>
<dbReference type="EMBL" id="JAKWFO010000005">
    <property type="protein sequence ID" value="KAI9636871.1"/>
    <property type="molecule type" value="Genomic_DNA"/>
</dbReference>
<accession>A0AA38LX06</accession>
<feature type="compositionally biased region" description="Basic and acidic residues" evidence="5">
    <location>
        <begin position="286"/>
        <end position="359"/>
    </location>
</feature>
<dbReference type="InterPro" id="IPR007941">
    <property type="entry name" value="DUF726"/>
</dbReference>
<name>A0AA38LX06_9TREE</name>
<evidence type="ECO:0000256" key="7">
    <source>
        <dbReference type="SAM" id="SignalP"/>
    </source>
</evidence>
<dbReference type="GeneID" id="77726154"/>
<evidence type="ECO:0008006" key="10">
    <source>
        <dbReference type="Google" id="ProtNLM"/>
    </source>
</evidence>
<dbReference type="Proteomes" id="UP001164286">
    <property type="component" value="Unassembled WGS sequence"/>
</dbReference>
<proteinExistence type="predicted"/>
<dbReference type="RefSeq" id="XP_052946648.1">
    <property type="nucleotide sequence ID" value="XM_053086953.1"/>
</dbReference>
<keyword evidence="4 6" id="KW-0472">Membrane</keyword>
<comment type="caution">
    <text evidence="8">The sequence shown here is derived from an EMBL/GenBank/DDBJ whole genome shotgun (WGS) entry which is preliminary data.</text>
</comment>
<evidence type="ECO:0000256" key="1">
    <source>
        <dbReference type="ARBA" id="ARBA00004141"/>
    </source>
</evidence>
<reference evidence="8" key="1">
    <citation type="journal article" date="2022" name="G3 (Bethesda)">
        <title>High quality genome of the basidiomycete yeast Dioszegia hungarica PDD-24b-2 isolated from cloud water.</title>
        <authorList>
            <person name="Jarrige D."/>
            <person name="Haridas S."/>
            <person name="Bleykasten-Grosshans C."/>
            <person name="Joly M."/>
            <person name="Nadalig T."/>
            <person name="Sancelme M."/>
            <person name="Vuilleumier S."/>
            <person name="Grigoriev I.V."/>
            <person name="Amato P."/>
            <person name="Bringel F."/>
        </authorList>
    </citation>
    <scope>NUCLEOTIDE SEQUENCE</scope>
    <source>
        <strain evidence="8">PDD-24b-2</strain>
    </source>
</reference>
<dbReference type="GO" id="GO:0016020">
    <property type="term" value="C:membrane"/>
    <property type="evidence" value="ECO:0007669"/>
    <property type="project" value="UniProtKB-SubCell"/>
</dbReference>
<comment type="subcellular location">
    <subcellularLocation>
        <location evidence="1">Membrane</location>
        <topology evidence="1">Multi-pass membrane protein</topology>
    </subcellularLocation>
</comment>
<evidence type="ECO:0000313" key="9">
    <source>
        <dbReference type="Proteomes" id="UP001164286"/>
    </source>
</evidence>
<organism evidence="8 9">
    <name type="scientific">Dioszegia hungarica</name>
    <dbReference type="NCBI Taxonomy" id="4972"/>
    <lineage>
        <taxon>Eukaryota</taxon>
        <taxon>Fungi</taxon>
        <taxon>Dikarya</taxon>
        <taxon>Basidiomycota</taxon>
        <taxon>Agaricomycotina</taxon>
        <taxon>Tremellomycetes</taxon>
        <taxon>Tremellales</taxon>
        <taxon>Bulleribasidiaceae</taxon>
        <taxon>Dioszegia</taxon>
    </lineage>
</organism>
<keyword evidence="2 6" id="KW-0812">Transmembrane</keyword>
<feature type="signal peptide" evidence="7">
    <location>
        <begin position="1"/>
        <end position="35"/>
    </location>
</feature>
<dbReference type="Pfam" id="PF05277">
    <property type="entry name" value="DUF726"/>
    <property type="match status" value="2"/>
</dbReference>
<dbReference type="PANTHER" id="PTHR17920">
    <property type="entry name" value="TRANSMEMBRANE AND COILED-COIL DOMAIN-CONTAINING PROTEIN 4 TMCO4"/>
    <property type="match status" value="1"/>
</dbReference>
<evidence type="ECO:0000256" key="4">
    <source>
        <dbReference type="ARBA" id="ARBA00023136"/>
    </source>
</evidence>
<feature type="region of interest" description="Disordered" evidence="5">
    <location>
        <begin position="286"/>
        <end position="389"/>
    </location>
</feature>